<organism evidence="2 3">
    <name type="scientific">Stutzerimonas stutzeri</name>
    <name type="common">Pseudomonas stutzeri</name>
    <dbReference type="NCBI Taxonomy" id="316"/>
    <lineage>
        <taxon>Bacteria</taxon>
        <taxon>Pseudomonadati</taxon>
        <taxon>Pseudomonadota</taxon>
        <taxon>Gammaproteobacteria</taxon>
        <taxon>Pseudomonadales</taxon>
        <taxon>Pseudomonadaceae</taxon>
        <taxon>Stutzerimonas</taxon>
    </lineage>
</organism>
<evidence type="ECO:0000313" key="3">
    <source>
        <dbReference type="Proteomes" id="UP000025238"/>
    </source>
</evidence>
<keyword evidence="1" id="KW-0010">Activator</keyword>
<evidence type="ECO:0000313" key="2">
    <source>
        <dbReference type="EMBL" id="AHY43842.1"/>
    </source>
</evidence>
<dbReference type="InterPro" id="IPR036107">
    <property type="entry name" value="CsrA_sf"/>
</dbReference>
<dbReference type="PATRIC" id="fig|316.97.peg.3139"/>
<dbReference type="AlphaFoldDB" id="A0A023WUF6"/>
<proteinExistence type="predicted"/>
<sequence>MGNLTLTRREGEKIVIRVQPGTNADELIEQLLLDGVIITVKEIKGSKARLTIDAPLDLQVLRSELEET</sequence>
<dbReference type="Pfam" id="PF02599">
    <property type="entry name" value="CsrA"/>
    <property type="match status" value="1"/>
</dbReference>
<dbReference type="SUPFAM" id="SSF117130">
    <property type="entry name" value="CsrA-like"/>
    <property type="match status" value="1"/>
</dbReference>
<dbReference type="GO" id="GO:0006109">
    <property type="term" value="P:regulation of carbohydrate metabolic process"/>
    <property type="evidence" value="ECO:0007669"/>
    <property type="project" value="InterPro"/>
</dbReference>
<protein>
    <recommendedName>
        <fullName evidence="4">Carbon storage regulator</fullName>
    </recommendedName>
</protein>
<gene>
    <name evidence="2" type="ORF">UIB01_15700</name>
</gene>
<dbReference type="Gene3D" id="2.60.40.4380">
    <property type="entry name" value="Translational regulator CsrA"/>
    <property type="match status" value="1"/>
</dbReference>
<dbReference type="KEGG" id="pstu:UIB01_15700"/>
<dbReference type="EMBL" id="CP007509">
    <property type="protein sequence ID" value="AHY43842.1"/>
    <property type="molecule type" value="Genomic_DNA"/>
</dbReference>
<evidence type="ECO:0000256" key="1">
    <source>
        <dbReference type="ARBA" id="ARBA00023159"/>
    </source>
</evidence>
<dbReference type="GO" id="GO:0006402">
    <property type="term" value="P:mRNA catabolic process"/>
    <property type="evidence" value="ECO:0007669"/>
    <property type="project" value="InterPro"/>
</dbReference>
<name>A0A023WUF6_STUST</name>
<dbReference type="InterPro" id="IPR003751">
    <property type="entry name" value="CsrA"/>
</dbReference>
<dbReference type="GO" id="GO:0003723">
    <property type="term" value="F:RNA binding"/>
    <property type="evidence" value="ECO:0007669"/>
    <property type="project" value="InterPro"/>
</dbReference>
<dbReference type="Proteomes" id="UP000025238">
    <property type="component" value="Chromosome"/>
</dbReference>
<reference evidence="2 3" key="1">
    <citation type="submission" date="2014-03" db="EMBL/GenBank/DDBJ databases">
        <title>Complete genome sequence of Pseudomonas stutzeri 19SMN4.</title>
        <authorList>
            <person name="Brunet-Galmes I."/>
            <person name="Nogales B."/>
            <person name="Busquets A."/>
            <person name="Pena A."/>
            <person name="Gomila M."/>
            <person name="Garcia-Valdes E."/>
            <person name="Lalucat J."/>
            <person name="Bennasar A."/>
            <person name="Bosch R."/>
        </authorList>
    </citation>
    <scope>NUCLEOTIDE SEQUENCE [LARGE SCALE GENOMIC DNA]</scope>
    <source>
        <strain evidence="2 3">19SMN4</strain>
    </source>
</reference>
<accession>A0A023WUF6</accession>
<evidence type="ECO:0008006" key="4">
    <source>
        <dbReference type="Google" id="ProtNLM"/>
    </source>
</evidence>